<feature type="chain" id="PRO_5003203289" evidence="5">
    <location>
        <begin position="25"/>
        <end position="371"/>
    </location>
</feature>
<dbReference type="PRINTS" id="PR00337">
    <property type="entry name" value="LEUILEVALBP"/>
</dbReference>
<keyword evidence="3 5" id="KW-0732">Signal</keyword>
<name>E5Y8R7_BILW3</name>
<dbReference type="InterPro" id="IPR000709">
    <property type="entry name" value="Leu_Ile_Val-bd"/>
</dbReference>
<reference evidence="7 8" key="2">
    <citation type="submission" date="2013-04" db="EMBL/GenBank/DDBJ databases">
        <title>The Genome Sequence of Bilophila wadsworthia 3_1_6.</title>
        <authorList>
            <consortium name="The Broad Institute Genomics Platform"/>
            <person name="Earl A."/>
            <person name="Ward D."/>
            <person name="Feldgarden M."/>
            <person name="Gevers D."/>
            <person name="Sibley C."/>
            <person name="Strauss J."/>
            <person name="Allen-Vercoe E."/>
            <person name="Walker B."/>
            <person name="Young S."/>
            <person name="Zeng Q."/>
            <person name="Gargeya S."/>
            <person name="Fitzgerald M."/>
            <person name="Haas B."/>
            <person name="Abouelleil A."/>
            <person name="Allen A.W."/>
            <person name="Alvarado L."/>
            <person name="Arachchi H.M."/>
            <person name="Berlin A.M."/>
            <person name="Chapman S.B."/>
            <person name="Gainer-Dewar J."/>
            <person name="Goldberg J."/>
            <person name="Griggs A."/>
            <person name="Gujja S."/>
            <person name="Hansen M."/>
            <person name="Howarth C."/>
            <person name="Imamovic A."/>
            <person name="Ireland A."/>
            <person name="Larimer J."/>
            <person name="McCowan C."/>
            <person name="Murphy C."/>
            <person name="Pearson M."/>
            <person name="Poon T.W."/>
            <person name="Priest M."/>
            <person name="Roberts A."/>
            <person name="Saif S."/>
            <person name="Shea T."/>
            <person name="Sisk P."/>
            <person name="Sykes S."/>
            <person name="Wortman J."/>
            <person name="Nusbaum C."/>
            <person name="Birren B."/>
        </authorList>
    </citation>
    <scope>NUCLEOTIDE SEQUENCE [LARGE SCALE GENOMIC DNA]</scope>
    <source>
        <strain evidence="7 8">3_1_6</strain>
    </source>
</reference>
<dbReference type="Pfam" id="PF13458">
    <property type="entry name" value="Peripla_BP_6"/>
    <property type="match status" value="1"/>
</dbReference>
<sequence>MARAWMKAALAGMAIMAMTAPVHAADTIKIGVPGAHSGDLVSYGMPSLNAARIVADEYNAKGGILGKQIEIVAEDDQCKPELGTNAATKVLSEGAVAVMGSICSGATKAALPIYNDAKIVSISPSATTPELTQKGDHPYFFRTIASDDVSGHLAGSFAKDKLGLKKVALLHDKGDYGRGFVNYAREMLEKGGVQIVLEEGITPGAVDYGAVIQKIRKAGADGIIFGGYHPEASKLVQQLAKKKIDIPFIGPDGVKDEQFIKVAGKNAEGVYATGPTDVSKLPMNIQAHENHKKKYGTEPGAFYDNAYSATVALLEAIKAAGSTDSQKIMEALRTNMVDTPLGKIKFDAKGDAEGIGFSIYEVKDGKFVELK</sequence>
<evidence type="ECO:0000313" key="7">
    <source>
        <dbReference type="EMBL" id="EFV43607.1"/>
    </source>
</evidence>
<dbReference type="CDD" id="cd06342">
    <property type="entry name" value="PBP1_ABC_LIVBP-like"/>
    <property type="match status" value="1"/>
</dbReference>
<dbReference type="eggNOG" id="COG0683">
    <property type="taxonomic scope" value="Bacteria"/>
</dbReference>
<dbReference type="Proteomes" id="UP000006034">
    <property type="component" value="Unassembled WGS sequence"/>
</dbReference>
<dbReference type="RefSeq" id="WP_005028570.1">
    <property type="nucleotide sequence ID" value="NZ_KE150238.1"/>
</dbReference>
<feature type="domain" description="Leucine-binding protein" evidence="6">
    <location>
        <begin position="27"/>
        <end position="363"/>
    </location>
</feature>
<evidence type="ECO:0000259" key="6">
    <source>
        <dbReference type="Pfam" id="PF13458"/>
    </source>
</evidence>
<keyword evidence="2" id="KW-0813">Transport</keyword>
<dbReference type="GeneID" id="78085752"/>
<evidence type="ECO:0000256" key="3">
    <source>
        <dbReference type="ARBA" id="ARBA00022729"/>
    </source>
</evidence>
<protein>
    <submittedName>
        <fullName evidence="7">Branched-chain amino acid transport system substrate-binding protein</fullName>
    </submittedName>
</protein>
<evidence type="ECO:0000256" key="4">
    <source>
        <dbReference type="ARBA" id="ARBA00022970"/>
    </source>
</evidence>
<dbReference type="InterPro" id="IPR028081">
    <property type="entry name" value="Leu-bd"/>
</dbReference>
<evidence type="ECO:0000256" key="1">
    <source>
        <dbReference type="ARBA" id="ARBA00010062"/>
    </source>
</evidence>
<dbReference type="Gene3D" id="3.40.50.2300">
    <property type="match status" value="2"/>
</dbReference>
<keyword evidence="8" id="KW-1185">Reference proteome</keyword>
<proteinExistence type="inferred from homology"/>
<reference evidence="7 8" key="1">
    <citation type="submission" date="2010-10" db="EMBL/GenBank/DDBJ databases">
        <authorList>
            <consortium name="The Broad Institute Genome Sequencing Platform"/>
            <person name="Ward D."/>
            <person name="Earl A."/>
            <person name="Feldgarden M."/>
            <person name="Young S.K."/>
            <person name="Gargeya S."/>
            <person name="Zeng Q."/>
            <person name="Alvarado L."/>
            <person name="Berlin A."/>
            <person name="Bochicchio J."/>
            <person name="Chapman S.B."/>
            <person name="Chen Z."/>
            <person name="Freedman E."/>
            <person name="Gellesch M."/>
            <person name="Goldberg J."/>
            <person name="Griggs A."/>
            <person name="Gujja S."/>
            <person name="Heilman E."/>
            <person name="Heiman D."/>
            <person name="Howarth C."/>
            <person name="Mehta T."/>
            <person name="Neiman D."/>
            <person name="Pearson M."/>
            <person name="Roberts A."/>
            <person name="Saif S."/>
            <person name="Shea T."/>
            <person name="Shenoy N."/>
            <person name="Sisk P."/>
            <person name="Stolte C."/>
            <person name="Sykes S."/>
            <person name="White J."/>
            <person name="Yandava C."/>
            <person name="Allen-Vercoe E."/>
            <person name="Sibley C."/>
            <person name="Ambrose C.E."/>
            <person name="Strauss J."/>
            <person name="Daigneault M."/>
            <person name="Haas B."/>
            <person name="Nusbaum C."/>
            <person name="Birren B."/>
        </authorList>
    </citation>
    <scope>NUCLEOTIDE SEQUENCE [LARGE SCALE GENOMIC DNA]</scope>
    <source>
        <strain evidence="7 8">3_1_6</strain>
    </source>
</reference>
<dbReference type="HOGENOM" id="CLU_027128_6_0_7"/>
<dbReference type="STRING" id="563192.HMPREF0179_02623"/>
<comment type="caution">
    <text evidence="7">The sequence shown here is derived from an EMBL/GenBank/DDBJ whole genome shotgun (WGS) entry which is preliminary data.</text>
</comment>
<evidence type="ECO:0000256" key="5">
    <source>
        <dbReference type="SAM" id="SignalP"/>
    </source>
</evidence>
<dbReference type="GO" id="GO:0006865">
    <property type="term" value="P:amino acid transport"/>
    <property type="evidence" value="ECO:0007669"/>
    <property type="project" value="UniProtKB-KW"/>
</dbReference>
<evidence type="ECO:0000256" key="2">
    <source>
        <dbReference type="ARBA" id="ARBA00022448"/>
    </source>
</evidence>
<organism evidence="7 8">
    <name type="scientific">Bilophila wadsworthia (strain 3_1_6)</name>
    <dbReference type="NCBI Taxonomy" id="563192"/>
    <lineage>
        <taxon>Bacteria</taxon>
        <taxon>Pseudomonadati</taxon>
        <taxon>Thermodesulfobacteriota</taxon>
        <taxon>Desulfovibrionia</taxon>
        <taxon>Desulfovibrionales</taxon>
        <taxon>Desulfovibrionaceae</taxon>
        <taxon>Bilophila</taxon>
    </lineage>
</organism>
<dbReference type="OrthoDB" id="5469508at2"/>
<feature type="signal peptide" evidence="5">
    <location>
        <begin position="1"/>
        <end position="24"/>
    </location>
</feature>
<dbReference type="PANTHER" id="PTHR47151:SF2">
    <property type="entry name" value="AMINO ACID BINDING PROTEIN"/>
    <property type="match status" value="1"/>
</dbReference>
<dbReference type="AlphaFoldDB" id="E5Y8R7"/>
<dbReference type="EMBL" id="ADCP02000001">
    <property type="protein sequence ID" value="EFV43607.1"/>
    <property type="molecule type" value="Genomic_DNA"/>
</dbReference>
<accession>E5Y8R7</accession>
<dbReference type="InterPro" id="IPR028082">
    <property type="entry name" value="Peripla_BP_I"/>
</dbReference>
<keyword evidence="4" id="KW-0029">Amino-acid transport</keyword>
<evidence type="ECO:0000313" key="8">
    <source>
        <dbReference type="Proteomes" id="UP000006034"/>
    </source>
</evidence>
<comment type="similarity">
    <text evidence="1">Belongs to the leucine-binding protein family.</text>
</comment>
<dbReference type="PANTHER" id="PTHR47151">
    <property type="entry name" value="LEU/ILE/VAL-BINDING ABC TRANSPORTER SUBUNIT"/>
    <property type="match status" value="1"/>
</dbReference>
<dbReference type="SUPFAM" id="SSF53822">
    <property type="entry name" value="Periplasmic binding protein-like I"/>
    <property type="match status" value="1"/>
</dbReference>
<gene>
    <name evidence="7" type="ORF">HMPREF0179_02623</name>
</gene>